<sequence length="418" mass="44427">MAANTAFVIVGAGLAGAKAAEALREEGFDGPVVLLGDEPERPYERPPLSKGYLMGQDERDKLYVHPSQWYAEHDVDLRLGVTVTGVDPAGHEVLLADGGRLGYAKLLLTTGSSPRPLPVPGADLDGVHYLRRIPDSDRIKHTLESATRVAVIGGGWIGLETAAAARAAGAEVTLLESAPLPLLGVLGREVAQIFANLHTDHGVDLRSGVQVAEITGYGGRAGGVLLADGSRVEADAVIVGVGITPNTGLAAAAGLDVANGVRVDAGLRSSHPDIYAAGDVANAFHPRLGKHIRVEHWANALHQPPAAARAMLGQDVSYDRMPYFYTDQYDLGMEYTGYVEPGGYDQVVFRGRTDTREFIAFWLADGRVLAGMNVNVWDVTDPIDAIVTSGRRIDPARLTDADVPLTELLALADGRQER</sequence>
<proteinExistence type="predicted"/>
<dbReference type="PRINTS" id="PR00411">
    <property type="entry name" value="PNDRDTASEI"/>
</dbReference>
<dbReference type="InterPro" id="IPR016156">
    <property type="entry name" value="FAD/NAD-linked_Rdtase_dimer_sf"/>
</dbReference>
<dbReference type="InterPro" id="IPR036188">
    <property type="entry name" value="FAD/NAD-bd_sf"/>
</dbReference>
<dbReference type="EMBL" id="FNDJ01000001">
    <property type="protein sequence ID" value="SDH15685.1"/>
    <property type="molecule type" value="Genomic_DNA"/>
</dbReference>
<dbReference type="InterPro" id="IPR050446">
    <property type="entry name" value="FAD-oxidoreductase/Apoptosis"/>
</dbReference>
<feature type="domain" description="FAD/NAD(P)-binding" evidence="5">
    <location>
        <begin position="7"/>
        <end position="303"/>
    </location>
</feature>
<evidence type="ECO:0000259" key="6">
    <source>
        <dbReference type="Pfam" id="PF14759"/>
    </source>
</evidence>
<dbReference type="RefSeq" id="WP_090928880.1">
    <property type="nucleotide sequence ID" value="NZ_FNDJ01000001.1"/>
</dbReference>
<dbReference type="GO" id="GO:0051213">
    <property type="term" value="F:dioxygenase activity"/>
    <property type="evidence" value="ECO:0007669"/>
    <property type="project" value="UniProtKB-KW"/>
</dbReference>
<dbReference type="Pfam" id="PF14759">
    <property type="entry name" value="Reductase_C"/>
    <property type="match status" value="1"/>
</dbReference>
<protein>
    <submittedName>
        <fullName evidence="7">3-phenylpropionate/trans-cinnamate dioxygenase ferredoxin reductase subunit</fullName>
    </submittedName>
</protein>
<dbReference type="InterPro" id="IPR023753">
    <property type="entry name" value="FAD/NAD-binding_dom"/>
</dbReference>
<keyword evidence="7" id="KW-0223">Dioxygenase</keyword>
<dbReference type="PANTHER" id="PTHR43557">
    <property type="entry name" value="APOPTOSIS-INDUCING FACTOR 1"/>
    <property type="match status" value="1"/>
</dbReference>
<feature type="domain" description="Reductase C-terminal" evidence="6">
    <location>
        <begin position="323"/>
        <end position="409"/>
    </location>
</feature>
<comment type="cofactor">
    <cofactor evidence="1">
        <name>FAD</name>
        <dbReference type="ChEBI" id="CHEBI:57692"/>
    </cofactor>
</comment>
<accession>A0A1G8A3X4</accession>
<dbReference type="GO" id="GO:0005737">
    <property type="term" value="C:cytoplasm"/>
    <property type="evidence" value="ECO:0007669"/>
    <property type="project" value="TreeGrafter"/>
</dbReference>
<keyword evidence="3" id="KW-0274">FAD</keyword>
<dbReference type="Gene3D" id="3.30.390.30">
    <property type="match status" value="1"/>
</dbReference>
<dbReference type="PANTHER" id="PTHR43557:SF2">
    <property type="entry name" value="RIESKE DOMAIN-CONTAINING PROTEIN-RELATED"/>
    <property type="match status" value="1"/>
</dbReference>
<dbReference type="PRINTS" id="PR00368">
    <property type="entry name" value="FADPNR"/>
</dbReference>
<dbReference type="AlphaFoldDB" id="A0A1G8A3X4"/>
<dbReference type="Pfam" id="PF07992">
    <property type="entry name" value="Pyr_redox_2"/>
    <property type="match status" value="1"/>
</dbReference>
<dbReference type="OrthoDB" id="1145at2"/>
<evidence type="ECO:0000313" key="8">
    <source>
        <dbReference type="Proteomes" id="UP000199202"/>
    </source>
</evidence>
<keyword evidence="2" id="KW-0285">Flavoprotein</keyword>
<dbReference type="Gene3D" id="3.50.50.60">
    <property type="entry name" value="FAD/NAD(P)-binding domain"/>
    <property type="match status" value="2"/>
</dbReference>
<dbReference type="InterPro" id="IPR028202">
    <property type="entry name" value="Reductase_C"/>
</dbReference>
<keyword evidence="4" id="KW-0560">Oxidoreductase</keyword>
<evidence type="ECO:0000256" key="4">
    <source>
        <dbReference type="ARBA" id="ARBA00023002"/>
    </source>
</evidence>
<reference evidence="7 8" key="1">
    <citation type="submission" date="2016-10" db="EMBL/GenBank/DDBJ databases">
        <authorList>
            <person name="de Groot N.N."/>
        </authorList>
    </citation>
    <scope>NUCLEOTIDE SEQUENCE [LARGE SCALE GENOMIC DNA]</scope>
    <source>
        <strain evidence="7 8">CGMCC 4.6533</strain>
    </source>
</reference>
<gene>
    <name evidence="7" type="ORF">SAMN05421869_101614</name>
</gene>
<evidence type="ECO:0000259" key="5">
    <source>
        <dbReference type="Pfam" id="PF07992"/>
    </source>
</evidence>
<name>A0A1G8A3X4_9ACTN</name>
<keyword evidence="8" id="KW-1185">Reference proteome</keyword>
<dbReference type="GO" id="GO:0016651">
    <property type="term" value="F:oxidoreductase activity, acting on NAD(P)H"/>
    <property type="evidence" value="ECO:0007669"/>
    <property type="project" value="TreeGrafter"/>
</dbReference>
<evidence type="ECO:0000313" key="7">
    <source>
        <dbReference type="EMBL" id="SDH15685.1"/>
    </source>
</evidence>
<dbReference type="SUPFAM" id="SSF51905">
    <property type="entry name" value="FAD/NAD(P)-binding domain"/>
    <property type="match status" value="2"/>
</dbReference>
<organism evidence="7 8">
    <name type="scientific">Nonomuraea jiangxiensis</name>
    <dbReference type="NCBI Taxonomy" id="633440"/>
    <lineage>
        <taxon>Bacteria</taxon>
        <taxon>Bacillati</taxon>
        <taxon>Actinomycetota</taxon>
        <taxon>Actinomycetes</taxon>
        <taxon>Streptosporangiales</taxon>
        <taxon>Streptosporangiaceae</taxon>
        <taxon>Nonomuraea</taxon>
    </lineage>
</organism>
<dbReference type="STRING" id="633440.SAMN05421869_101614"/>
<dbReference type="Proteomes" id="UP000199202">
    <property type="component" value="Unassembled WGS sequence"/>
</dbReference>
<evidence type="ECO:0000256" key="3">
    <source>
        <dbReference type="ARBA" id="ARBA00022827"/>
    </source>
</evidence>
<evidence type="ECO:0000256" key="2">
    <source>
        <dbReference type="ARBA" id="ARBA00022630"/>
    </source>
</evidence>
<dbReference type="SUPFAM" id="SSF55424">
    <property type="entry name" value="FAD/NAD-linked reductases, dimerisation (C-terminal) domain"/>
    <property type="match status" value="1"/>
</dbReference>
<evidence type="ECO:0000256" key="1">
    <source>
        <dbReference type="ARBA" id="ARBA00001974"/>
    </source>
</evidence>